<feature type="compositionally biased region" description="Basic and acidic residues" evidence="3">
    <location>
        <begin position="82"/>
        <end position="93"/>
    </location>
</feature>
<dbReference type="InterPro" id="IPR036165">
    <property type="entry name" value="YefM-like_sf"/>
</dbReference>
<name>A0A2S2CL75_9PROT</name>
<dbReference type="Proteomes" id="UP000245629">
    <property type="component" value="Chromosome 1"/>
</dbReference>
<protein>
    <recommendedName>
        <fullName evidence="2">Antitoxin</fullName>
    </recommendedName>
</protein>
<dbReference type="AlphaFoldDB" id="A0A2S2CL75"/>
<evidence type="ECO:0000256" key="1">
    <source>
        <dbReference type="ARBA" id="ARBA00009981"/>
    </source>
</evidence>
<dbReference type="SUPFAM" id="SSF143120">
    <property type="entry name" value="YefM-like"/>
    <property type="match status" value="1"/>
</dbReference>
<dbReference type="Gene3D" id="3.40.1620.10">
    <property type="entry name" value="YefM-like domain"/>
    <property type="match status" value="1"/>
</dbReference>
<accession>A0A2S2CL75</accession>
<evidence type="ECO:0000313" key="5">
    <source>
        <dbReference type="Proteomes" id="UP000245629"/>
    </source>
</evidence>
<evidence type="ECO:0000256" key="3">
    <source>
        <dbReference type="SAM" id="MobiDB-lite"/>
    </source>
</evidence>
<dbReference type="OrthoDB" id="361531at2"/>
<evidence type="ECO:0000313" key="4">
    <source>
        <dbReference type="EMBL" id="AWK85231.1"/>
    </source>
</evidence>
<sequence>MAQWQTADAKQQFTQLVATAVEQGPQVIMRHREPVAVMLSADDYRRLVRQAETNFSRLLTSSPFSAEELAGMTAELESGEEREDRADQHRVAG</sequence>
<dbReference type="NCBIfam" id="TIGR01552">
    <property type="entry name" value="phd_fam"/>
    <property type="match status" value="1"/>
</dbReference>
<organism evidence="4 5">
    <name type="scientific">Azospirillum thermophilum</name>
    <dbReference type="NCBI Taxonomy" id="2202148"/>
    <lineage>
        <taxon>Bacteria</taxon>
        <taxon>Pseudomonadati</taxon>
        <taxon>Pseudomonadota</taxon>
        <taxon>Alphaproteobacteria</taxon>
        <taxon>Rhodospirillales</taxon>
        <taxon>Azospirillaceae</taxon>
        <taxon>Azospirillum</taxon>
    </lineage>
</organism>
<dbReference type="RefSeq" id="WP_109324258.1">
    <property type="nucleotide sequence ID" value="NZ_CP029352.1"/>
</dbReference>
<gene>
    <name evidence="4" type="ORF">DEW08_02680</name>
</gene>
<dbReference type="Pfam" id="PF02604">
    <property type="entry name" value="PhdYeFM_antitox"/>
    <property type="match status" value="1"/>
</dbReference>
<feature type="region of interest" description="Disordered" evidence="3">
    <location>
        <begin position="70"/>
        <end position="93"/>
    </location>
</feature>
<evidence type="ECO:0000256" key="2">
    <source>
        <dbReference type="RuleBase" id="RU362080"/>
    </source>
</evidence>
<comment type="similarity">
    <text evidence="1 2">Belongs to the phD/YefM antitoxin family.</text>
</comment>
<dbReference type="EMBL" id="CP029352">
    <property type="protein sequence ID" value="AWK85231.1"/>
    <property type="molecule type" value="Genomic_DNA"/>
</dbReference>
<reference evidence="5" key="1">
    <citation type="submission" date="2018-05" db="EMBL/GenBank/DDBJ databases">
        <title>Azospirillum thermophila sp. nov., a novel isolated from hot spring.</title>
        <authorList>
            <person name="Zhao Z."/>
        </authorList>
    </citation>
    <scope>NUCLEOTIDE SEQUENCE [LARGE SCALE GENOMIC DNA]</scope>
    <source>
        <strain evidence="5">CFH 70021</strain>
    </source>
</reference>
<dbReference type="InterPro" id="IPR006442">
    <property type="entry name" value="Antitoxin_Phd/YefM"/>
</dbReference>
<dbReference type="KEGG" id="azz:DEW08_02680"/>
<comment type="function">
    <text evidence="2">Antitoxin component of a type II toxin-antitoxin (TA) system.</text>
</comment>
<proteinExistence type="inferred from homology"/>
<keyword evidence="5" id="KW-1185">Reference proteome</keyword>